<dbReference type="EMBL" id="JBEDNZ010000019">
    <property type="protein sequence ID" value="KAL0820405.1"/>
    <property type="molecule type" value="Genomic_DNA"/>
</dbReference>
<feature type="region of interest" description="Disordered" evidence="1">
    <location>
        <begin position="46"/>
        <end position="99"/>
    </location>
</feature>
<feature type="compositionally biased region" description="Polar residues" evidence="1">
    <location>
        <begin position="88"/>
        <end position="99"/>
    </location>
</feature>
<feature type="compositionally biased region" description="Basic and acidic residues" evidence="1">
    <location>
        <begin position="69"/>
        <end position="82"/>
    </location>
</feature>
<reference evidence="2 3" key="1">
    <citation type="submission" date="2024-06" db="EMBL/GenBank/DDBJ databases">
        <title>A chromosome-level genome assembly of beet webworm, Loxostege sticticalis.</title>
        <authorList>
            <person name="Zhang Y."/>
        </authorList>
    </citation>
    <scope>NUCLEOTIDE SEQUENCE [LARGE SCALE GENOMIC DNA]</scope>
    <source>
        <strain evidence="2">AQ028</strain>
        <tissue evidence="2">Male pupae</tissue>
    </source>
</reference>
<organism evidence="2 3">
    <name type="scientific">Loxostege sticticalis</name>
    <name type="common">Beet webworm moth</name>
    <dbReference type="NCBI Taxonomy" id="481309"/>
    <lineage>
        <taxon>Eukaryota</taxon>
        <taxon>Metazoa</taxon>
        <taxon>Ecdysozoa</taxon>
        <taxon>Arthropoda</taxon>
        <taxon>Hexapoda</taxon>
        <taxon>Insecta</taxon>
        <taxon>Pterygota</taxon>
        <taxon>Neoptera</taxon>
        <taxon>Endopterygota</taxon>
        <taxon>Lepidoptera</taxon>
        <taxon>Glossata</taxon>
        <taxon>Ditrysia</taxon>
        <taxon>Pyraloidea</taxon>
        <taxon>Crambidae</taxon>
        <taxon>Pyraustinae</taxon>
        <taxon>Loxostege</taxon>
    </lineage>
</organism>
<evidence type="ECO:0000313" key="2">
    <source>
        <dbReference type="EMBL" id="KAL0820405.1"/>
    </source>
</evidence>
<sequence>MRMRRKQTDSEEIEKTYRWLVCSWSLLSGVGCEPERRSRQMAWRAATSRAKPCRATTDALHAHSTHHQQVRDSARSRQDRTGWDQQVDRNQSPGRLSQN</sequence>
<proteinExistence type="predicted"/>
<gene>
    <name evidence="2" type="ORF">ABMA28_006287</name>
</gene>
<evidence type="ECO:0000256" key="1">
    <source>
        <dbReference type="SAM" id="MobiDB-lite"/>
    </source>
</evidence>
<name>A0ABD0SKQ1_LOXSC</name>
<accession>A0ABD0SKQ1</accession>
<comment type="caution">
    <text evidence="2">The sequence shown here is derived from an EMBL/GenBank/DDBJ whole genome shotgun (WGS) entry which is preliminary data.</text>
</comment>
<protein>
    <submittedName>
        <fullName evidence="2">Uncharacterized protein</fullName>
    </submittedName>
</protein>
<dbReference type="PROSITE" id="PS51257">
    <property type="entry name" value="PROKAR_LIPOPROTEIN"/>
    <property type="match status" value="1"/>
</dbReference>
<evidence type="ECO:0000313" key="3">
    <source>
        <dbReference type="Proteomes" id="UP001549921"/>
    </source>
</evidence>
<dbReference type="Proteomes" id="UP001549921">
    <property type="component" value="Unassembled WGS sequence"/>
</dbReference>
<dbReference type="AlphaFoldDB" id="A0ABD0SKQ1"/>